<comment type="subunit">
    <text evidence="7">Heterotrimer of A, B and C subunits.</text>
</comment>
<proteinExistence type="inferred from homology"/>
<comment type="similarity">
    <text evidence="1 7">Belongs to the amidase family. GatA subfamily.</text>
</comment>
<dbReference type="Proteomes" id="UP000176221">
    <property type="component" value="Unassembled WGS sequence"/>
</dbReference>
<evidence type="ECO:0000256" key="5">
    <source>
        <dbReference type="ARBA" id="ARBA00022917"/>
    </source>
</evidence>
<comment type="catalytic activity">
    <reaction evidence="6 7">
        <text>L-glutamyl-tRNA(Gln) + L-glutamine + ATP + H2O = L-glutaminyl-tRNA(Gln) + L-glutamate + ADP + phosphate + H(+)</text>
        <dbReference type="Rhea" id="RHEA:17521"/>
        <dbReference type="Rhea" id="RHEA-COMP:9681"/>
        <dbReference type="Rhea" id="RHEA-COMP:9684"/>
        <dbReference type="ChEBI" id="CHEBI:15377"/>
        <dbReference type="ChEBI" id="CHEBI:15378"/>
        <dbReference type="ChEBI" id="CHEBI:29985"/>
        <dbReference type="ChEBI" id="CHEBI:30616"/>
        <dbReference type="ChEBI" id="CHEBI:43474"/>
        <dbReference type="ChEBI" id="CHEBI:58359"/>
        <dbReference type="ChEBI" id="CHEBI:78520"/>
        <dbReference type="ChEBI" id="CHEBI:78521"/>
        <dbReference type="ChEBI" id="CHEBI:456216"/>
        <dbReference type="EC" id="6.3.5.7"/>
    </reaction>
</comment>
<dbReference type="AlphaFoldDB" id="A0A1G2NEZ7"/>
<sequence length="473" mass="50922">MERDTKTLTIDRIREAFRRGELSSTELVQAYLATIEKENASLNAYLEVFDDVLYEAGEADKKIKSGGDGKLLGVPIAVKDNILIKGKRAGAASKILEGYRASYDATAIARLKAEGAIFIGRTNMDEFAMGGSNENSAYGPVRNPHDHARVSGGSSGGSAAAVAMGSATAAIGSDTGGSVRQPASYCGVVGLKPTYGAVSRYGLIAMGSSLDQIGLLTRSVKDAEILFDVIRGSDALDNTTSLRAASDGRVPMTIGIPGDLVSETGLDPIVFKNFNESVKKLEELGYKTKDIKLPHAKFALAMYYIIMPAEASSNLARFDGVKYGLHKDGGNGLLSDYLETRSAGFGKEVKRRILIGNYILSAGYYDAYYNKANMAREMLRKDFRTAFQEVDLILTPTAPTPAFVIGEKDNDPLSMYLEDIFTVTANLAGVPALSVPFGTKEVGGKKLPLGIQFAAPWNREEHLFEVGKRFNNE</sequence>
<dbReference type="GO" id="GO:0030956">
    <property type="term" value="C:glutamyl-tRNA(Gln) amidotransferase complex"/>
    <property type="evidence" value="ECO:0007669"/>
    <property type="project" value="InterPro"/>
</dbReference>
<dbReference type="STRING" id="1802319.A2928_03940"/>
<dbReference type="Pfam" id="PF01425">
    <property type="entry name" value="Amidase"/>
    <property type="match status" value="1"/>
</dbReference>
<dbReference type="PROSITE" id="PS00571">
    <property type="entry name" value="AMIDASES"/>
    <property type="match status" value="1"/>
</dbReference>
<dbReference type="HAMAP" id="MF_00120">
    <property type="entry name" value="GatA"/>
    <property type="match status" value="1"/>
</dbReference>
<accession>A0A1G2NEZ7</accession>
<evidence type="ECO:0000313" key="9">
    <source>
        <dbReference type="EMBL" id="OHA34658.1"/>
    </source>
</evidence>
<dbReference type="InterPro" id="IPR020556">
    <property type="entry name" value="Amidase_CS"/>
</dbReference>
<comment type="function">
    <text evidence="7">Allows the formation of correctly charged Gln-tRNA(Gln) through the transamidation of misacylated Glu-tRNA(Gln) in organisms which lack glutaminyl-tRNA synthetase. The reaction takes place in the presence of glutamine and ATP through an activated gamma-phospho-Glu-tRNA(Gln).</text>
</comment>
<feature type="domain" description="Amidase" evidence="8">
    <location>
        <begin position="26"/>
        <end position="463"/>
    </location>
</feature>
<name>A0A1G2NEZ7_9BACT</name>
<evidence type="ECO:0000256" key="2">
    <source>
        <dbReference type="ARBA" id="ARBA00022598"/>
    </source>
</evidence>
<keyword evidence="2 7" id="KW-0436">Ligase</keyword>
<feature type="active site" description="Charge relay system" evidence="7">
    <location>
        <position position="154"/>
    </location>
</feature>
<evidence type="ECO:0000256" key="6">
    <source>
        <dbReference type="ARBA" id="ARBA00047407"/>
    </source>
</evidence>
<dbReference type="EMBL" id="MHRX01000009">
    <property type="protein sequence ID" value="OHA34658.1"/>
    <property type="molecule type" value="Genomic_DNA"/>
</dbReference>
<dbReference type="PANTHER" id="PTHR11895:SF151">
    <property type="entry name" value="GLUTAMYL-TRNA(GLN) AMIDOTRANSFERASE SUBUNIT A"/>
    <property type="match status" value="1"/>
</dbReference>
<dbReference type="GO" id="GO:0006412">
    <property type="term" value="P:translation"/>
    <property type="evidence" value="ECO:0007669"/>
    <property type="project" value="UniProtKB-UniRule"/>
</dbReference>
<evidence type="ECO:0000256" key="3">
    <source>
        <dbReference type="ARBA" id="ARBA00022741"/>
    </source>
</evidence>
<evidence type="ECO:0000256" key="1">
    <source>
        <dbReference type="ARBA" id="ARBA00008069"/>
    </source>
</evidence>
<dbReference type="PANTHER" id="PTHR11895">
    <property type="entry name" value="TRANSAMIDASE"/>
    <property type="match status" value="1"/>
</dbReference>
<evidence type="ECO:0000256" key="4">
    <source>
        <dbReference type="ARBA" id="ARBA00022840"/>
    </source>
</evidence>
<gene>
    <name evidence="7" type="primary">gatA</name>
    <name evidence="9" type="ORF">A2928_03940</name>
</gene>
<organism evidence="9 10">
    <name type="scientific">Candidatus Taylorbacteria bacterium RIFCSPLOWO2_01_FULL_45_15b</name>
    <dbReference type="NCBI Taxonomy" id="1802319"/>
    <lineage>
        <taxon>Bacteria</taxon>
        <taxon>Candidatus Tayloriibacteriota</taxon>
    </lineage>
</organism>
<dbReference type="InterPro" id="IPR004412">
    <property type="entry name" value="GatA"/>
</dbReference>
<dbReference type="InterPro" id="IPR000120">
    <property type="entry name" value="Amidase"/>
</dbReference>
<comment type="caution">
    <text evidence="9">The sequence shown here is derived from an EMBL/GenBank/DDBJ whole genome shotgun (WGS) entry which is preliminary data.</text>
</comment>
<evidence type="ECO:0000313" key="10">
    <source>
        <dbReference type="Proteomes" id="UP000176221"/>
    </source>
</evidence>
<dbReference type="InterPro" id="IPR023631">
    <property type="entry name" value="Amidase_dom"/>
</dbReference>
<reference evidence="9 10" key="1">
    <citation type="journal article" date="2016" name="Nat. Commun.">
        <title>Thousands of microbial genomes shed light on interconnected biogeochemical processes in an aquifer system.</title>
        <authorList>
            <person name="Anantharaman K."/>
            <person name="Brown C.T."/>
            <person name="Hug L.A."/>
            <person name="Sharon I."/>
            <person name="Castelle C.J."/>
            <person name="Probst A.J."/>
            <person name="Thomas B.C."/>
            <person name="Singh A."/>
            <person name="Wilkins M.J."/>
            <person name="Karaoz U."/>
            <person name="Brodie E.L."/>
            <person name="Williams K.H."/>
            <person name="Hubbard S.S."/>
            <person name="Banfield J.F."/>
        </authorList>
    </citation>
    <scope>NUCLEOTIDE SEQUENCE [LARGE SCALE GENOMIC DNA]</scope>
</reference>
<keyword evidence="5 7" id="KW-0648">Protein biosynthesis</keyword>
<keyword evidence="3 7" id="KW-0547">Nucleotide-binding</keyword>
<dbReference type="GO" id="GO:0005524">
    <property type="term" value="F:ATP binding"/>
    <property type="evidence" value="ECO:0007669"/>
    <property type="project" value="UniProtKB-KW"/>
</dbReference>
<dbReference type="SUPFAM" id="SSF75304">
    <property type="entry name" value="Amidase signature (AS) enzymes"/>
    <property type="match status" value="1"/>
</dbReference>
<protein>
    <recommendedName>
        <fullName evidence="7">Glutamyl-tRNA(Gln) amidotransferase subunit A</fullName>
        <shortName evidence="7">Glu-ADT subunit A</shortName>
        <ecNumber evidence="7">6.3.5.7</ecNumber>
    </recommendedName>
</protein>
<dbReference type="GO" id="GO:0050567">
    <property type="term" value="F:glutaminyl-tRNA synthase (glutamine-hydrolyzing) activity"/>
    <property type="evidence" value="ECO:0007669"/>
    <property type="project" value="UniProtKB-UniRule"/>
</dbReference>
<evidence type="ECO:0000259" key="8">
    <source>
        <dbReference type="Pfam" id="PF01425"/>
    </source>
</evidence>
<dbReference type="EC" id="6.3.5.7" evidence="7"/>
<keyword evidence="4 7" id="KW-0067">ATP-binding</keyword>
<feature type="active site" description="Acyl-ester intermediate" evidence="7">
    <location>
        <position position="178"/>
    </location>
</feature>
<evidence type="ECO:0000256" key="7">
    <source>
        <dbReference type="HAMAP-Rule" id="MF_00120"/>
    </source>
</evidence>
<dbReference type="NCBIfam" id="TIGR00132">
    <property type="entry name" value="gatA"/>
    <property type="match status" value="1"/>
</dbReference>
<dbReference type="Gene3D" id="3.90.1300.10">
    <property type="entry name" value="Amidase signature (AS) domain"/>
    <property type="match status" value="1"/>
</dbReference>
<feature type="active site" description="Charge relay system" evidence="7">
    <location>
        <position position="79"/>
    </location>
</feature>
<dbReference type="InterPro" id="IPR036928">
    <property type="entry name" value="AS_sf"/>
</dbReference>